<evidence type="ECO:0000256" key="7">
    <source>
        <dbReference type="ARBA" id="ARBA00023098"/>
    </source>
</evidence>
<keyword evidence="16" id="KW-1185">Reference proteome</keyword>
<dbReference type="Pfam" id="PF13499">
    <property type="entry name" value="EF-hand_7"/>
    <property type="match status" value="1"/>
</dbReference>
<proteinExistence type="predicted"/>
<evidence type="ECO:0000313" key="15">
    <source>
        <dbReference type="EMBL" id="CAH3137304.1"/>
    </source>
</evidence>
<evidence type="ECO:0000256" key="12">
    <source>
        <dbReference type="ARBA" id="ARBA00047433"/>
    </source>
</evidence>
<keyword evidence="6 13" id="KW-1133">Transmembrane helix</keyword>
<evidence type="ECO:0000256" key="8">
    <source>
        <dbReference type="ARBA" id="ARBA00023136"/>
    </source>
</evidence>
<evidence type="ECO:0000256" key="10">
    <source>
        <dbReference type="ARBA" id="ARBA00023264"/>
    </source>
</evidence>
<comment type="catalytic activity">
    <reaction evidence="12">
        <text>a CDP-1,2-diacyl-sn-glycerol + a 1,2-diacyl-sn-glycero-3-phospho-(1'-sn-glycerol) = a cardiolipin + CMP + H(+)</text>
        <dbReference type="Rhea" id="RHEA:32931"/>
        <dbReference type="ChEBI" id="CHEBI:15378"/>
        <dbReference type="ChEBI" id="CHEBI:58332"/>
        <dbReference type="ChEBI" id="CHEBI:60377"/>
        <dbReference type="ChEBI" id="CHEBI:62237"/>
        <dbReference type="ChEBI" id="CHEBI:64716"/>
        <dbReference type="EC" id="2.7.8.41"/>
    </reaction>
</comment>
<dbReference type="InterPro" id="IPR011992">
    <property type="entry name" value="EF-hand-dom_pair"/>
</dbReference>
<dbReference type="EMBL" id="CALNXK010000059">
    <property type="protein sequence ID" value="CAH3137304.1"/>
    <property type="molecule type" value="Genomic_DNA"/>
</dbReference>
<evidence type="ECO:0000256" key="3">
    <source>
        <dbReference type="ARBA" id="ARBA00022679"/>
    </source>
</evidence>
<feature type="transmembrane region" description="Helical" evidence="13">
    <location>
        <begin position="115"/>
        <end position="136"/>
    </location>
</feature>
<evidence type="ECO:0000256" key="13">
    <source>
        <dbReference type="SAM" id="Phobius"/>
    </source>
</evidence>
<comment type="caution">
    <text evidence="15">The sequence shown here is derived from an EMBL/GenBank/DDBJ whole genome shotgun (WGS) entry which is preliminary data.</text>
</comment>
<dbReference type="EC" id="2.7.8.41" evidence="11"/>
<dbReference type="InterPro" id="IPR018247">
    <property type="entry name" value="EF_Hand_1_Ca_BS"/>
</dbReference>
<keyword evidence="2" id="KW-0444">Lipid biosynthesis</keyword>
<dbReference type="PANTHER" id="PTHR14269:SF60">
    <property type="entry name" value="CARDIOLIPIN SYNTHASE (CMP-FORMING)"/>
    <property type="match status" value="1"/>
</dbReference>
<keyword evidence="4 13" id="KW-0812">Transmembrane</keyword>
<dbReference type="InterPro" id="IPR043130">
    <property type="entry name" value="CDP-OH_PTrfase_TM_dom"/>
</dbReference>
<dbReference type="InterPro" id="IPR002048">
    <property type="entry name" value="EF_hand_dom"/>
</dbReference>
<feature type="domain" description="EF-hand" evidence="14">
    <location>
        <begin position="303"/>
        <end position="376"/>
    </location>
</feature>
<keyword evidence="7" id="KW-0443">Lipid metabolism</keyword>
<feature type="transmembrane region" description="Helical" evidence="13">
    <location>
        <begin position="184"/>
        <end position="208"/>
    </location>
</feature>
<gene>
    <name evidence="15" type="ORF">PLOB_00038926</name>
</gene>
<keyword evidence="5" id="KW-0106">Calcium</keyword>
<feature type="transmembrane region" description="Helical" evidence="13">
    <location>
        <begin position="142"/>
        <end position="163"/>
    </location>
</feature>
<dbReference type="Gene3D" id="1.10.238.10">
    <property type="entry name" value="EF-hand"/>
    <property type="match status" value="1"/>
</dbReference>
<evidence type="ECO:0000256" key="5">
    <source>
        <dbReference type="ARBA" id="ARBA00022837"/>
    </source>
</evidence>
<evidence type="ECO:0000256" key="9">
    <source>
        <dbReference type="ARBA" id="ARBA00023209"/>
    </source>
</evidence>
<evidence type="ECO:0000259" key="14">
    <source>
        <dbReference type="Pfam" id="PF13499"/>
    </source>
</evidence>
<dbReference type="PANTHER" id="PTHR14269">
    <property type="entry name" value="CDP-DIACYLGLYCEROL--GLYCEROL-3-PHOSPHATE 3-PHOSPHATIDYLTRANSFERASE-RELATED"/>
    <property type="match status" value="1"/>
</dbReference>
<evidence type="ECO:0000256" key="11">
    <source>
        <dbReference type="ARBA" id="ARBA00039001"/>
    </source>
</evidence>
<keyword evidence="10" id="KW-1208">Phospholipid metabolism</keyword>
<dbReference type="Gene3D" id="1.20.120.1760">
    <property type="match status" value="1"/>
</dbReference>
<dbReference type="InterPro" id="IPR050324">
    <property type="entry name" value="CDP-alcohol_PTase-I"/>
</dbReference>
<evidence type="ECO:0000256" key="2">
    <source>
        <dbReference type="ARBA" id="ARBA00022516"/>
    </source>
</evidence>
<sequence length="392" mass="43894">MAGACSICQALRLNSALRKCLRFRYFPPKLKYAVPAAFLSSVGFLGSQRSTESSISASLLSQSKHLPITLCLGSRSFRTTAVQRERASQESDDVKTGSKKIKAKLEQMKEMREDIFTIPNLLSTLRILATPVLGYLVITEDFASSLALFGVAGITDMLDGFIARNFKNQKSVLGTILDPLADKILMSVLTVSLTLVSLLPVPLTALILSRDALLIGYAFYLRFKSLPSPKSISRYFDINFPTVELRPNLLGKTNTVLQLALVGCSLSAPVFGFVDHLYLHYLCHIKEHLKEEIGDVKEEISDEDMQFHYFRLHDYDGNKKLDGLEIFKALSHYHNETGINDTASTAEENMAETVDQILSYDDTNNDGYIDYPEYIKSQEEIRNGKRDEPESH</sequence>
<name>A0ABN8P832_9CNID</name>
<dbReference type="InterPro" id="IPR000462">
    <property type="entry name" value="CDP-OH_P_trans"/>
</dbReference>
<accession>A0ABN8P832</accession>
<keyword evidence="9" id="KW-0594">Phospholipid biosynthesis</keyword>
<dbReference type="SUPFAM" id="SSF47473">
    <property type="entry name" value="EF-hand"/>
    <property type="match status" value="1"/>
</dbReference>
<dbReference type="Pfam" id="PF01066">
    <property type="entry name" value="CDP-OH_P_transf"/>
    <property type="match status" value="1"/>
</dbReference>
<evidence type="ECO:0000313" key="16">
    <source>
        <dbReference type="Proteomes" id="UP001159405"/>
    </source>
</evidence>
<reference evidence="15 16" key="1">
    <citation type="submission" date="2022-05" db="EMBL/GenBank/DDBJ databases">
        <authorList>
            <consortium name="Genoscope - CEA"/>
            <person name="William W."/>
        </authorList>
    </citation>
    <scope>NUCLEOTIDE SEQUENCE [LARGE SCALE GENOMIC DNA]</scope>
</reference>
<evidence type="ECO:0000256" key="6">
    <source>
        <dbReference type="ARBA" id="ARBA00022989"/>
    </source>
</evidence>
<evidence type="ECO:0000256" key="1">
    <source>
        <dbReference type="ARBA" id="ARBA00004141"/>
    </source>
</evidence>
<organism evidence="15 16">
    <name type="scientific">Porites lobata</name>
    <dbReference type="NCBI Taxonomy" id="104759"/>
    <lineage>
        <taxon>Eukaryota</taxon>
        <taxon>Metazoa</taxon>
        <taxon>Cnidaria</taxon>
        <taxon>Anthozoa</taxon>
        <taxon>Hexacorallia</taxon>
        <taxon>Scleractinia</taxon>
        <taxon>Fungiina</taxon>
        <taxon>Poritidae</taxon>
        <taxon>Porites</taxon>
    </lineage>
</organism>
<keyword evidence="3" id="KW-0808">Transferase</keyword>
<keyword evidence="8 13" id="KW-0472">Membrane</keyword>
<dbReference type="PROSITE" id="PS00018">
    <property type="entry name" value="EF_HAND_1"/>
    <property type="match status" value="2"/>
</dbReference>
<evidence type="ECO:0000256" key="4">
    <source>
        <dbReference type="ARBA" id="ARBA00022692"/>
    </source>
</evidence>
<protein>
    <recommendedName>
        <fullName evidence="11">cardiolipin synthase (CMP-forming)</fullName>
        <ecNumber evidence="11">2.7.8.41</ecNumber>
    </recommendedName>
</protein>
<dbReference type="Proteomes" id="UP001159405">
    <property type="component" value="Unassembled WGS sequence"/>
</dbReference>
<comment type="subcellular location">
    <subcellularLocation>
        <location evidence="1">Membrane</location>
        <topology evidence="1">Multi-pass membrane protein</topology>
    </subcellularLocation>
</comment>